<evidence type="ECO:0000256" key="6">
    <source>
        <dbReference type="ARBA" id="ARBA00022692"/>
    </source>
</evidence>
<sequence>MRRRSACGLARRVAGRTGVRRPGGVRREPRRGSVLVIVLVVVVLLTLAAYNYSQLMLTEMEAAAVHAADAQARLLTDSAAEYVATLLANRSEPGQENLQHNPELFQGVEVVPSDQPGGRGRFSIIAPVEQDAAARRIRYGLMDESAKFNLNVLQKLQLTEDQERNLLMGLPGMTQDIADAILDWVDVDDNSRLYGVETDYYESQSPAYSCKNGPLETIDELLLVRGVTPELLYGEDANRNGLLDPNENDGDASLPLDNADGVLQLGWIAYLTVHSRELNLRSDGTQKINVNNGLLTDLYDQLAAEFDEDVAQFVVAFRMSGPKDQKPDDGSSGGTSGATVATSTTRGQQQRQQQQVMQGIASAAAQAVAAPGGKVTRGGMDISKGGQYRIKSLWELIDSRCDATVNGTTVTLNSPWSATSGNLSSLLPTIMDTLSVSGDAFLEGRINIHQARREVLVGLPNMTEQIVDAILAAQFQDDSGSPGLDVMGTRSTTGWLYLEGIVDIWGMRELDPYLTARGDVFRAQILGFFDGGGPVARAEVVVDGTQTPPRIVFFRDLNELGRGYTRGQLFTPTAAR</sequence>
<comment type="similarity">
    <text evidence="2">Belongs to the GSP K family.</text>
</comment>
<dbReference type="PANTHER" id="PTHR38831:SF2">
    <property type="entry name" value="TYPE II SECRETION SYSTEM PROTEIN K"/>
    <property type="match status" value="1"/>
</dbReference>
<keyword evidence="4" id="KW-1003">Cell membrane</keyword>
<feature type="domain" description="T2SS protein K first SAM-like" evidence="12">
    <location>
        <begin position="146"/>
        <end position="232"/>
    </location>
</feature>
<dbReference type="Pfam" id="PF21687">
    <property type="entry name" value="T2SSK_1st"/>
    <property type="match status" value="1"/>
</dbReference>
<proteinExistence type="inferred from homology"/>
<dbReference type="SUPFAM" id="SSF158544">
    <property type="entry name" value="GspK insert domain-like"/>
    <property type="match status" value="1"/>
</dbReference>
<evidence type="ECO:0000256" key="11">
    <source>
        <dbReference type="SAM" id="Phobius"/>
    </source>
</evidence>
<evidence type="ECO:0000313" key="13">
    <source>
        <dbReference type="EMBL" id="HGT37819.1"/>
    </source>
</evidence>
<protein>
    <recommendedName>
        <fullName evidence="12">T2SS protein K first SAM-like domain-containing protein</fullName>
    </recommendedName>
</protein>
<reference evidence="13" key="1">
    <citation type="journal article" date="2020" name="mSystems">
        <title>Genome- and Community-Level Interaction Insights into Carbon Utilization and Element Cycling Functions of Hydrothermarchaeota in Hydrothermal Sediment.</title>
        <authorList>
            <person name="Zhou Z."/>
            <person name="Liu Y."/>
            <person name="Xu W."/>
            <person name="Pan J."/>
            <person name="Luo Z.H."/>
            <person name="Li M."/>
        </authorList>
    </citation>
    <scope>NUCLEOTIDE SEQUENCE [LARGE SCALE GENOMIC DNA]</scope>
    <source>
        <strain evidence="13">SpSt-508</strain>
    </source>
</reference>
<keyword evidence="9 11" id="KW-0472">Membrane</keyword>
<feature type="region of interest" description="Disordered" evidence="10">
    <location>
        <begin position="321"/>
        <end position="358"/>
    </location>
</feature>
<dbReference type="Gene3D" id="1.10.40.60">
    <property type="entry name" value="EpsJ-like"/>
    <property type="match status" value="1"/>
</dbReference>
<dbReference type="PANTHER" id="PTHR38831">
    <property type="entry name" value="TYPE II SECRETION SYSTEM PROTEIN K"/>
    <property type="match status" value="1"/>
</dbReference>
<keyword evidence="8 11" id="KW-1133">Transmembrane helix</keyword>
<keyword evidence="3" id="KW-0813">Transport</keyword>
<dbReference type="AlphaFoldDB" id="A0A7C4LKF5"/>
<dbReference type="InterPro" id="IPR038072">
    <property type="entry name" value="GspK_central_sf"/>
</dbReference>
<feature type="compositionally biased region" description="Low complexity" evidence="10">
    <location>
        <begin position="337"/>
        <end position="358"/>
    </location>
</feature>
<evidence type="ECO:0000256" key="5">
    <source>
        <dbReference type="ARBA" id="ARBA00022519"/>
    </source>
</evidence>
<comment type="subcellular location">
    <subcellularLocation>
        <location evidence="1">Cell inner membrane</location>
    </subcellularLocation>
</comment>
<evidence type="ECO:0000256" key="1">
    <source>
        <dbReference type="ARBA" id="ARBA00004533"/>
    </source>
</evidence>
<feature type="transmembrane region" description="Helical" evidence="11">
    <location>
        <begin position="34"/>
        <end position="52"/>
    </location>
</feature>
<evidence type="ECO:0000256" key="8">
    <source>
        <dbReference type="ARBA" id="ARBA00022989"/>
    </source>
</evidence>
<gene>
    <name evidence="13" type="ORF">ENS64_00905</name>
</gene>
<dbReference type="InterPro" id="IPR005628">
    <property type="entry name" value="GspK"/>
</dbReference>
<organism evidence="13">
    <name type="scientific">Schlesneria paludicola</name>
    <dbReference type="NCBI Taxonomy" id="360056"/>
    <lineage>
        <taxon>Bacteria</taxon>
        <taxon>Pseudomonadati</taxon>
        <taxon>Planctomycetota</taxon>
        <taxon>Planctomycetia</taxon>
        <taxon>Planctomycetales</taxon>
        <taxon>Planctomycetaceae</taxon>
        <taxon>Schlesneria</taxon>
    </lineage>
</organism>
<evidence type="ECO:0000256" key="9">
    <source>
        <dbReference type="ARBA" id="ARBA00023136"/>
    </source>
</evidence>
<dbReference type="InterPro" id="IPR049031">
    <property type="entry name" value="T2SSK_SAM-like_1st"/>
</dbReference>
<keyword evidence="6 11" id="KW-0812">Transmembrane</keyword>
<evidence type="ECO:0000256" key="3">
    <source>
        <dbReference type="ARBA" id="ARBA00022448"/>
    </source>
</evidence>
<accession>A0A7C4LKF5</accession>
<keyword evidence="7" id="KW-0653">Protein transport</keyword>
<comment type="caution">
    <text evidence="13">The sequence shown here is derived from an EMBL/GenBank/DDBJ whole genome shotgun (WGS) entry which is preliminary data.</text>
</comment>
<evidence type="ECO:0000256" key="2">
    <source>
        <dbReference type="ARBA" id="ARBA00007246"/>
    </source>
</evidence>
<dbReference type="EMBL" id="DSVQ01000003">
    <property type="protein sequence ID" value="HGT37819.1"/>
    <property type="molecule type" value="Genomic_DNA"/>
</dbReference>
<evidence type="ECO:0000256" key="7">
    <source>
        <dbReference type="ARBA" id="ARBA00022927"/>
    </source>
</evidence>
<evidence type="ECO:0000256" key="4">
    <source>
        <dbReference type="ARBA" id="ARBA00022475"/>
    </source>
</evidence>
<dbReference type="GO" id="GO:0005886">
    <property type="term" value="C:plasma membrane"/>
    <property type="evidence" value="ECO:0007669"/>
    <property type="project" value="UniProtKB-SubCell"/>
</dbReference>
<keyword evidence="5" id="KW-0997">Cell inner membrane</keyword>
<dbReference type="GO" id="GO:0009306">
    <property type="term" value="P:protein secretion"/>
    <property type="evidence" value="ECO:0007669"/>
    <property type="project" value="InterPro"/>
</dbReference>
<evidence type="ECO:0000259" key="12">
    <source>
        <dbReference type="Pfam" id="PF21687"/>
    </source>
</evidence>
<name>A0A7C4LKF5_9PLAN</name>
<evidence type="ECO:0000256" key="10">
    <source>
        <dbReference type="SAM" id="MobiDB-lite"/>
    </source>
</evidence>